<dbReference type="PANTHER" id="PTHR46558">
    <property type="entry name" value="TRACRIPTIONAL REGULATORY PROTEIN-RELATED-RELATED"/>
    <property type="match status" value="1"/>
</dbReference>
<gene>
    <name evidence="3" type="primary">dfx_3</name>
    <name evidence="3" type="ORF">ERS852407_05949</name>
</gene>
<dbReference type="SMART" id="SM00530">
    <property type="entry name" value="HTH_XRE"/>
    <property type="match status" value="1"/>
</dbReference>
<dbReference type="InterPro" id="IPR010982">
    <property type="entry name" value="Lambda_DNA-bd_dom_sf"/>
</dbReference>
<dbReference type="EC" id="1.15.1.2" evidence="3"/>
<dbReference type="GO" id="GO:0050605">
    <property type="term" value="F:superoxide reductase activity"/>
    <property type="evidence" value="ECO:0007669"/>
    <property type="project" value="UniProtKB-EC"/>
</dbReference>
<dbReference type="InterPro" id="IPR036073">
    <property type="entry name" value="Desulfoferrodoxin_Fe-bd_dom_sf"/>
</dbReference>
<protein>
    <submittedName>
        <fullName evidence="3">Putative transcriptional regulator</fullName>
        <ecNumber evidence="3">1.15.1.2</ecNumber>
    </submittedName>
</protein>
<dbReference type="GO" id="GO:0003677">
    <property type="term" value="F:DNA binding"/>
    <property type="evidence" value="ECO:0007669"/>
    <property type="project" value="UniProtKB-KW"/>
</dbReference>
<proteinExistence type="predicted"/>
<evidence type="ECO:0000259" key="2">
    <source>
        <dbReference type="PROSITE" id="PS50943"/>
    </source>
</evidence>
<evidence type="ECO:0000256" key="1">
    <source>
        <dbReference type="ARBA" id="ARBA00023125"/>
    </source>
</evidence>
<evidence type="ECO:0000313" key="4">
    <source>
        <dbReference type="Proteomes" id="UP000095651"/>
    </source>
</evidence>
<accession>A0A174N5P0</accession>
<dbReference type="AlphaFoldDB" id="A0A174N5P0"/>
<organism evidence="3 4">
    <name type="scientific">Hungatella hathewayi</name>
    <dbReference type="NCBI Taxonomy" id="154046"/>
    <lineage>
        <taxon>Bacteria</taxon>
        <taxon>Bacillati</taxon>
        <taxon>Bacillota</taxon>
        <taxon>Clostridia</taxon>
        <taxon>Lachnospirales</taxon>
        <taxon>Lachnospiraceae</taxon>
        <taxon>Hungatella</taxon>
    </lineage>
</organism>
<dbReference type="SUPFAM" id="SSF47413">
    <property type="entry name" value="lambda repressor-like DNA-binding domains"/>
    <property type="match status" value="1"/>
</dbReference>
<evidence type="ECO:0000313" key="3">
    <source>
        <dbReference type="EMBL" id="CUP44052.1"/>
    </source>
</evidence>
<dbReference type="Gene3D" id="2.60.40.730">
    <property type="entry name" value="SOR catalytic domain"/>
    <property type="match status" value="1"/>
</dbReference>
<reference evidence="3 4" key="1">
    <citation type="submission" date="2015-09" db="EMBL/GenBank/DDBJ databases">
        <authorList>
            <consortium name="Pathogen Informatics"/>
        </authorList>
    </citation>
    <scope>NUCLEOTIDE SEQUENCE [LARGE SCALE GENOMIC DNA]</scope>
    <source>
        <strain evidence="3 4">2789STDY5608850</strain>
    </source>
</reference>
<dbReference type="RefSeq" id="WP_055660722.1">
    <property type="nucleotide sequence ID" value="NZ_CABIXC010000032.1"/>
</dbReference>
<dbReference type="Pfam" id="PF01381">
    <property type="entry name" value="HTH_3"/>
    <property type="match status" value="1"/>
</dbReference>
<dbReference type="Proteomes" id="UP000095651">
    <property type="component" value="Unassembled WGS sequence"/>
</dbReference>
<sequence>MDCAKVGRLIMQFRKEKGMTQQQVADLLRISNKTVSKWERGLGCPDVSLWDDLSTVLGADILKLLQGELSPNRPDVGKLEKTLFYVCPTCGNILVSTGNASISCCGRKLKPLIPVSCSEEHKAVLREIDLEYYVTVNHDMRKDHYISFAALVYHDRIYLNRLYPEQNPEFRLPMVRKGGYLYLYCTQHGLQKCPIAQITREHERIAD</sequence>
<feature type="domain" description="HTH cro/C1-type" evidence="2">
    <location>
        <begin position="10"/>
        <end position="64"/>
    </location>
</feature>
<dbReference type="PANTHER" id="PTHR46558:SF11">
    <property type="entry name" value="HTH-TYPE TRANSCRIPTIONAL REGULATOR XRE"/>
    <property type="match status" value="1"/>
</dbReference>
<name>A0A174N5P0_9FIRM</name>
<dbReference type="GO" id="GO:0005506">
    <property type="term" value="F:iron ion binding"/>
    <property type="evidence" value="ECO:0007669"/>
    <property type="project" value="InterPro"/>
</dbReference>
<dbReference type="EMBL" id="CYZE01000032">
    <property type="protein sequence ID" value="CUP44052.1"/>
    <property type="molecule type" value="Genomic_DNA"/>
</dbReference>
<keyword evidence="1" id="KW-0238">DNA-binding</keyword>
<dbReference type="InterPro" id="IPR001387">
    <property type="entry name" value="Cro/C1-type_HTH"/>
</dbReference>
<dbReference type="PROSITE" id="PS50943">
    <property type="entry name" value="HTH_CROC1"/>
    <property type="match status" value="1"/>
</dbReference>
<dbReference type="Gene3D" id="1.10.260.40">
    <property type="entry name" value="lambda repressor-like DNA-binding domains"/>
    <property type="match status" value="1"/>
</dbReference>
<dbReference type="SUPFAM" id="SSF49367">
    <property type="entry name" value="Superoxide reductase-like"/>
    <property type="match status" value="1"/>
</dbReference>
<keyword evidence="3" id="KW-0560">Oxidoreductase</keyword>
<dbReference type="CDD" id="cd00093">
    <property type="entry name" value="HTH_XRE"/>
    <property type="match status" value="1"/>
</dbReference>